<proteinExistence type="predicted"/>
<dbReference type="SUPFAM" id="SSF46785">
    <property type="entry name" value="Winged helix' DNA-binding domain"/>
    <property type="match status" value="1"/>
</dbReference>
<dbReference type="InterPro" id="IPR000524">
    <property type="entry name" value="Tscrpt_reg_HTH_GntR"/>
</dbReference>
<dbReference type="SUPFAM" id="SSF48008">
    <property type="entry name" value="GntR ligand-binding domain-like"/>
    <property type="match status" value="1"/>
</dbReference>
<dbReference type="Pfam" id="PF07729">
    <property type="entry name" value="FCD"/>
    <property type="match status" value="1"/>
</dbReference>
<dbReference type="RefSeq" id="WP_378537342.1">
    <property type="nucleotide sequence ID" value="NZ_JBHSBH010000015.1"/>
</dbReference>
<dbReference type="SMART" id="SM00345">
    <property type="entry name" value="HTH_GNTR"/>
    <property type="match status" value="1"/>
</dbReference>
<dbReference type="EMBL" id="JBHSBH010000015">
    <property type="protein sequence ID" value="MFC3999101.1"/>
    <property type="molecule type" value="Genomic_DNA"/>
</dbReference>
<dbReference type="SMART" id="SM00895">
    <property type="entry name" value="FCD"/>
    <property type="match status" value="1"/>
</dbReference>
<dbReference type="PROSITE" id="PS50949">
    <property type="entry name" value="HTH_GNTR"/>
    <property type="match status" value="1"/>
</dbReference>
<evidence type="ECO:0000256" key="2">
    <source>
        <dbReference type="ARBA" id="ARBA00023125"/>
    </source>
</evidence>
<name>A0ABV8FW67_9ACTN</name>
<dbReference type="InterPro" id="IPR008920">
    <property type="entry name" value="TF_FadR/GntR_C"/>
</dbReference>
<dbReference type="InterPro" id="IPR036388">
    <property type="entry name" value="WH-like_DNA-bd_sf"/>
</dbReference>
<gene>
    <name evidence="5" type="ORF">ACFOVU_24495</name>
</gene>
<accession>A0ABV8FW67</accession>
<comment type="caution">
    <text evidence="5">The sequence shown here is derived from an EMBL/GenBank/DDBJ whole genome shotgun (WGS) entry which is preliminary data.</text>
</comment>
<evidence type="ECO:0000259" key="4">
    <source>
        <dbReference type="PROSITE" id="PS50949"/>
    </source>
</evidence>
<keyword evidence="2" id="KW-0238">DNA-binding</keyword>
<evidence type="ECO:0000313" key="5">
    <source>
        <dbReference type="EMBL" id="MFC3999101.1"/>
    </source>
</evidence>
<keyword evidence="1" id="KW-0805">Transcription regulation</keyword>
<dbReference type="CDD" id="cd07377">
    <property type="entry name" value="WHTH_GntR"/>
    <property type="match status" value="1"/>
</dbReference>
<keyword evidence="6" id="KW-1185">Reference proteome</keyword>
<dbReference type="InterPro" id="IPR011711">
    <property type="entry name" value="GntR_C"/>
</dbReference>
<reference evidence="6" key="1">
    <citation type="journal article" date="2019" name="Int. J. Syst. Evol. Microbiol.">
        <title>The Global Catalogue of Microorganisms (GCM) 10K type strain sequencing project: providing services to taxonomists for standard genome sequencing and annotation.</title>
        <authorList>
            <consortium name="The Broad Institute Genomics Platform"/>
            <consortium name="The Broad Institute Genome Sequencing Center for Infectious Disease"/>
            <person name="Wu L."/>
            <person name="Ma J."/>
        </authorList>
    </citation>
    <scope>NUCLEOTIDE SEQUENCE [LARGE SCALE GENOMIC DNA]</scope>
    <source>
        <strain evidence="6">TBRC 1826</strain>
    </source>
</reference>
<dbReference type="Pfam" id="PF00392">
    <property type="entry name" value="GntR"/>
    <property type="match status" value="1"/>
</dbReference>
<dbReference type="InterPro" id="IPR036390">
    <property type="entry name" value="WH_DNA-bd_sf"/>
</dbReference>
<dbReference type="PANTHER" id="PTHR43537:SF5">
    <property type="entry name" value="UXU OPERON TRANSCRIPTIONAL REGULATOR"/>
    <property type="match status" value="1"/>
</dbReference>
<protein>
    <submittedName>
        <fullName evidence="5">FadR/GntR family transcriptional regulator</fullName>
    </submittedName>
</protein>
<evidence type="ECO:0000256" key="1">
    <source>
        <dbReference type="ARBA" id="ARBA00023015"/>
    </source>
</evidence>
<sequence>MAVTDEAIQKLKQMINSGQLRPGDRLPREPELAAMLSLSRNSLREAVKALSLINVLDVRQGDGTYVTSLHPRLLVDAMAFVVDFHHDDSVLHFLEVRRILEPAATAMAATHMTDDAAAELTKVLDALPPDPSVEELVANDQEFHRRIVEGSGNPVLSSLVESLSSRTHRARIWRGVTQGSAVERTLAEHRAICQAISQRQPEVARSWATVHVAGVEQWLRQSLHDDLGADPAGGHRPAVPPAGH</sequence>
<dbReference type="Gene3D" id="1.20.120.530">
    <property type="entry name" value="GntR ligand-binding domain-like"/>
    <property type="match status" value="1"/>
</dbReference>
<keyword evidence="3" id="KW-0804">Transcription</keyword>
<dbReference type="Gene3D" id="1.10.10.10">
    <property type="entry name" value="Winged helix-like DNA-binding domain superfamily/Winged helix DNA-binding domain"/>
    <property type="match status" value="1"/>
</dbReference>
<dbReference type="Proteomes" id="UP001595847">
    <property type="component" value="Unassembled WGS sequence"/>
</dbReference>
<evidence type="ECO:0000313" key="6">
    <source>
        <dbReference type="Proteomes" id="UP001595847"/>
    </source>
</evidence>
<organism evidence="5 6">
    <name type="scientific">Nocardiopsis sediminis</name>
    <dbReference type="NCBI Taxonomy" id="1778267"/>
    <lineage>
        <taxon>Bacteria</taxon>
        <taxon>Bacillati</taxon>
        <taxon>Actinomycetota</taxon>
        <taxon>Actinomycetes</taxon>
        <taxon>Streptosporangiales</taxon>
        <taxon>Nocardiopsidaceae</taxon>
        <taxon>Nocardiopsis</taxon>
    </lineage>
</organism>
<dbReference type="PANTHER" id="PTHR43537">
    <property type="entry name" value="TRANSCRIPTIONAL REGULATOR, GNTR FAMILY"/>
    <property type="match status" value="1"/>
</dbReference>
<feature type="domain" description="HTH gntR-type" evidence="4">
    <location>
        <begin position="1"/>
        <end position="69"/>
    </location>
</feature>
<evidence type="ECO:0000256" key="3">
    <source>
        <dbReference type="ARBA" id="ARBA00023163"/>
    </source>
</evidence>